<dbReference type="EMBL" id="MDYQ01000774">
    <property type="protein sequence ID" value="PRP72881.1"/>
    <property type="molecule type" value="Genomic_DNA"/>
</dbReference>
<proteinExistence type="predicted"/>
<organism evidence="1 2">
    <name type="scientific">Planoprotostelium fungivorum</name>
    <dbReference type="NCBI Taxonomy" id="1890364"/>
    <lineage>
        <taxon>Eukaryota</taxon>
        <taxon>Amoebozoa</taxon>
        <taxon>Evosea</taxon>
        <taxon>Variosea</taxon>
        <taxon>Cavosteliida</taxon>
        <taxon>Cavosteliaceae</taxon>
        <taxon>Planoprotostelium</taxon>
    </lineage>
</organism>
<comment type="caution">
    <text evidence="1">The sequence shown here is derived from an EMBL/GenBank/DDBJ whole genome shotgun (WGS) entry which is preliminary data.</text>
</comment>
<evidence type="ECO:0000313" key="1">
    <source>
        <dbReference type="EMBL" id="PRP72881.1"/>
    </source>
</evidence>
<evidence type="ECO:0000313" key="2">
    <source>
        <dbReference type="Proteomes" id="UP000241769"/>
    </source>
</evidence>
<protein>
    <submittedName>
        <fullName evidence="1">Uncharacterized protein</fullName>
    </submittedName>
</protein>
<dbReference type="AlphaFoldDB" id="A0A2P6MMG1"/>
<keyword evidence="2" id="KW-1185">Reference proteome</keyword>
<sequence length="169" mass="18324">MKGCKLESQTEPIQKSPWIGTAESSGRLVSVHRNLEWITAHGEGEIIGGRFGIVSGVAACPTQSTRPMSSSSFTSFGLQLDGNHCTLKDSSLCLAEAEANRGLLGGNLYTPPACLLNHKVLRQALLYILHMLVTIKALDSKYKLSHKVPGRQGWLGCFAEIYNKANRLG</sequence>
<accession>A0A2P6MMG1</accession>
<dbReference type="Proteomes" id="UP000241769">
    <property type="component" value="Unassembled WGS sequence"/>
</dbReference>
<dbReference type="InParanoid" id="A0A2P6MMG1"/>
<name>A0A2P6MMG1_9EUKA</name>
<reference evidence="1 2" key="1">
    <citation type="journal article" date="2018" name="Genome Biol. Evol.">
        <title>Multiple Roots of Fruiting Body Formation in Amoebozoa.</title>
        <authorList>
            <person name="Hillmann F."/>
            <person name="Forbes G."/>
            <person name="Novohradska S."/>
            <person name="Ferling I."/>
            <person name="Riege K."/>
            <person name="Groth M."/>
            <person name="Westermann M."/>
            <person name="Marz M."/>
            <person name="Spaller T."/>
            <person name="Winckler T."/>
            <person name="Schaap P."/>
            <person name="Glockner G."/>
        </authorList>
    </citation>
    <scope>NUCLEOTIDE SEQUENCE [LARGE SCALE GENOMIC DNA]</scope>
    <source>
        <strain evidence="1 2">Jena</strain>
    </source>
</reference>
<feature type="non-terminal residue" evidence="1">
    <location>
        <position position="169"/>
    </location>
</feature>
<gene>
    <name evidence="1" type="ORF">PROFUN_17142</name>
</gene>